<reference evidence="1" key="1">
    <citation type="submission" date="2014-09" db="EMBL/GenBank/DDBJ databases">
        <authorList>
            <person name="Magalhaes I.L.F."/>
            <person name="Oliveira U."/>
            <person name="Santos F.R."/>
            <person name="Vidigal T.H.D.A."/>
            <person name="Brescovit A.D."/>
            <person name="Santos A.J."/>
        </authorList>
    </citation>
    <scope>NUCLEOTIDE SEQUENCE</scope>
    <source>
        <tissue evidence="1">Shoot tissue taken approximately 20 cm above the soil surface</tissue>
    </source>
</reference>
<dbReference type="AlphaFoldDB" id="A0A0A9GDP2"/>
<accession>A0A0A9GDP2</accession>
<sequence length="63" mass="6975">MLSCLNWLRNFISCSNCFKDSADLASSGIILTSFIAQRAPVCLLVASYTQPNVPLPRSRPFCH</sequence>
<proteinExistence type="predicted"/>
<reference evidence="1" key="2">
    <citation type="journal article" date="2015" name="Data Brief">
        <title>Shoot transcriptome of the giant reed, Arundo donax.</title>
        <authorList>
            <person name="Barrero R.A."/>
            <person name="Guerrero F.D."/>
            <person name="Moolhuijzen P."/>
            <person name="Goolsby J.A."/>
            <person name="Tidwell J."/>
            <person name="Bellgard S.E."/>
            <person name="Bellgard M.I."/>
        </authorList>
    </citation>
    <scope>NUCLEOTIDE SEQUENCE</scope>
    <source>
        <tissue evidence="1">Shoot tissue taken approximately 20 cm above the soil surface</tissue>
    </source>
</reference>
<evidence type="ECO:0000313" key="1">
    <source>
        <dbReference type="EMBL" id="JAE23200.1"/>
    </source>
</evidence>
<dbReference type="EMBL" id="GBRH01174696">
    <property type="protein sequence ID" value="JAE23200.1"/>
    <property type="molecule type" value="Transcribed_RNA"/>
</dbReference>
<organism evidence="1">
    <name type="scientific">Arundo donax</name>
    <name type="common">Giant reed</name>
    <name type="synonym">Donax arundinaceus</name>
    <dbReference type="NCBI Taxonomy" id="35708"/>
    <lineage>
        <taxon>Eukaryota</taxon>
        <taxon>Viridiplantae</taxon>
        <taxon>Streptophyta</taxon>
        <taxon>Embryophyta</taxon>
        <taxon>Tracheophyta</taxon>
        <taxon>Spermatophyta</taxon>
        <taxon>Magnoliopsida</taxon>
        <taxon>Liliopsida</taxon>
        <taxon>Poales</taxon>
        <taxon>Poaceae</taxon>
        <taxon>PACMAD clade</taxon>
        <taxon>Arundinoideae</taxon>
        <taxon>Arundineae</taxon>
        <taxon>Arundo</taxon>
    </lineage>
</organism>
<protein>
    <submittedName>
        <fullName evidence="1">Uncharacterized protein</fullName>
    </submittedName>
</protein>
<name>A0A0A9GDP2_ARUDO</name>